<evidence type="ECO:0000256" key="1">
    <source>
        <dbReference type="ARBA" id="ARBA00022723"/>
    </source>
</evidence>
<dbReference type="GO" id="GO:0008299">
    <property type="term" value="P:isoprenoid biosynthetic process"/>
    <property type="evidence" value="ECO:0007669"/>
    <property type="project" value="InterPro"/>
</dbReference>
<dbReference type="SMR" id="F2U151"/>
<sequence>MSESKRGEPRDDAPSPPLQVSSREEEILQEPYNYITQIPGKDIRSQLIQAFNLWLKVPDDKLSKIKSVTKILHNASLLIDDIEDNSKLRRGIPVAHSVYGVAQTINCANYMYFKAMAEIAALGHPDAAQVFTDQLLELHRGQGMDIYWRDAFVCPTEDEYRTMVLRKTGGLFQLAVQIMQLFSDDSRDYTPLLNAFGLYFQIRDDYANLQSKEYEDNKSFCEDITEGKFSFPIIHSIRATPHDRQLLNILKQRTTDVDLKRHCLDCMKRTGSFDYTMKELNRLEVQARDLIAKLGGNPILSAIMDKLTKLHHPAEDASAEATPAPSTS</sequence>
<dbReference type="Pfam" id="PF00348">
    <property type="entry name" value="polyprenyl_synt"/>
    <property type="match status" value="1"/>
</dbReference>
<dbReference type="CDD" id="cd00685">
    <property type="entry name" value="Trans_IPPS_HT"/>
    <property type="match status" value="1"/>
</dbReference>
<comment type="similarity">
    <text evidence="3">Belongs to the FPP/GGPP synthase family.</text>
</comment>
<dbReference type="eggNOG" id="KOG0777">
    <property type="taxonomic scope" value="Eukaryota"/>
</dbReference>
<dbReference type="InterPro" id="IPR008949">
    <property type="entry name" value="Isoprenoid_synthase_dom_sf"/>
</dbReference>
<dbReference type="SFLD" id="SFLDS00005">
    <property type="entry name" value="Isoprenoid_Synthase_Type_I"/>
    <property type="match status" value="1"/>
</dbReference>
<dbReference type="OrthoDB" id="6921389at2759"/>
<reference evidence="5" key="1">
    <citation type="submission" date="2009-08" db="EMBL/GenBank/DDBJ databases">
        <title>Annotation of Salpingoeca rosetta.</title>
        <authorList>
            <consortium name="The Broad Institute Genome Sequencing Platform"/>
            <person name="Russ C."/>
            <person name="Cuomo C."/>
            <person name="Burger G."/>
            <person name="Gray M.W."/>
            <person name="Holland P.W.H."/>
            <person name="King N."/>
            <person name="Lang F.B.F."/>
            <person name="Roger A.J."/>
            <person name="Ruiz-Trillo I."/>
            <person name="Young S.K."/>
            <person name="Zeng Q."/>
            <person name="Gargeya S."/>
            <person name="Alvarado L."/>
            <person name="Berlin A."/>
            <person name="Chapman S.B."/>
            <person name="Chen Z."/>
            <person name="Freedman E."/>
            <person name="Gellesch M."/>
            <person name="Goldberg J."/>
            <person name="Griggs A."/>
            <person name="Gujja S."/>
            <person name="Heilman E."/>
            <person name="Heiman D."/>
            <person name="Howarth C."/>
            <person name="Mehta T."/>
            <person name="Neiman D."/>
            <person name="Pearson M."/>
            <person name="Roberts A."/>
            <person name="Saif S."/>
            <person name="Shea T."/>
            <person name="Shenoy N."/>
            <person name="Sisk P."/>
            <person name="Stolte C."/>
            <person name="Sykes S."/>
            <person name="White J."/>
            <person name="Yandava C."/>
            <person name="Haas B."/>
            <person name="Nusbaum C."/>
            <person name="Birren B."/>
        </authorList>
    </citation>
    <scope>NUCLEOTIDE SEQUENCE [LARGE SCALE GENOMIC DNA]</scope>
    <source>
        <strain evidence="5">ATCC 50818</strain>
    </source>
</reference>
<dbReference type="OMA" id="FYSKAFF"/>
<proteinExistence type="inferred from homology"/>
<organism evidence="6">
    <name type="scientific">Salpingoeca rosetta (strain ATCC 50818 / BSB-021)</name>
    <dbReference type="NCBI Taxonomy" id="946362"/>
    <lineage>
        <taxon>Eukaryota</taxon>
        <taxon>Choanoflagellata</taxon>
        <taxon>Craspedida</taxon>
        <taxon>Salpingoecidae</taxon>
        <taxon>Salpingoeca</taxon>
    </lineage>
</organism>
<dbReference type="GeneID" id="16077782"/>
<feature type="compositionally biased region" description="Basic and acidic residues" evidence="4">
    <location>
        <begin position="1"/>
        <end position="13"/>
    </location>
</feature>
<dbReference type="InterPro" id="IPR000092">
    <property type="entry name" value="Polyprenyl_synt"/>
</dbReference>
<evidence type="ECO:0000256" key="4">
    <source>
        <dbReference type="SAM" id="MobiDB-lite"/>
    </source>
</evidence>
<evidence type="ECO:0000256" key="3">
    <source>
        <dbReference type="RuleBase" id="RU004466"/>
    </source>
</evidence>
<dbReference type="Proteomes" id="UP000007799">
    <property type="component" value="Unassembled WGS sequence"/>
</dbReference>
<keyword evidence="1" id="KW-0479">Metal-binding</keyword>
<evidence type="ECO:0000313" key="5">
    <source>
        <dbReference type="EMBL" id="EGD80625.1"/>
    </source>
</evidence>
<dbReference type="FunCoup" id="F2U151">
    <property type="interactions" value="1460"/>
</dbReference>
<dbReference type="RefSeq" id="XP_004997186.1">
    <property type="nucleotide sequence ID" value="XM_004997129.1"/>
</dbReference>
<dbReference type="GO" id="GO:0004659">
    <property type="term" value="F:prenyltransferase activity"/>
    <property type="evidence" value="ECO:0007669"/>
    <property type="project" value="InterPro"/>
</dbReference>
<dbReference type="InParanoid" id="F2U151"/>
<dbReference type="STRING" id="946362.F2U151"/>
<accession>F2U151</accession>
<keyword evidence="3" id="KW-0808">Transferase</keyword>
<keyword evidence="2" id="KW-0460">Magnesium</keyword>
<gene>
    <name evidence="5" type="ORF">PTSG_01213</name>
</gene>
<dbReference type="Gene3D" id="1.10.600.10">
    <property type="entry name" value="Farnesyl Diphosphate Synthase"/>
    <property type="match status" value="1"/>
</dbReference>
<keyword evidence="6" id="KW-1185">Reference proteome</keyword>
<dbReference type="InterPro" id="IPR033749">
    <property type="entry name" value="Polyprenyl_synt_CS"/>
</dbReference>
<protein>
    <submittedName>
        <fullName evidence="5">Quemao protein</fullName>
    </submittedName>
</protein>
<dbReference type="EMBL" id="GL832958">
    <property type="protein sequence ID" value="EGD80625.1"/>
    <property type="molecule type" value="Genomic_DNA"/>
</dbReference>
<dbReference type="PANTHER" id="PTHR12001">
    <property type="entry name" value="GERANYLGERANYL PYROPHOSPHATE SYNTHASE"/>
    <property type="match status" value="1"/>
</dbReference>
<dbReference type="PROSITE" id="PS00444">
    <property type="entry name" value="POLYPRENYL_SYNTHASE_2"/>
    <property type="match status" value="1"/>
</dbReference>
<evidence type="ECO:0000313" key="6">
    <source>
        <dbReference type="Proteomes" id="UP000007799"/>
    </source>
</evidence>
<evidence type="ECO:0000256" key="2">
    <source>
        <dbReference type="ARBA" id="ARBA00022842"/>
    </source>
</evidence>
<dbReference type="SFLD" id="SFLDG01017">
    <property type="entry name" value="Polyprenyl_Transferase_Like"/>
    <property type="match status" value="1"/>
</dbReference>
<dbReference type="KEGG" id="sre:PTSG_01213"/>
<name>F2U151_SALR5</name>
<dbReference type="GO" id="GO:0046872">
    <property type="term" value="F:metal ion binding"/>
    <property type="evidence" value="ECO:0007669"/>
    <property type="project" value="UniProtKB-KW"/>
</dbReference>
<dbReference type="PANTHER" id="PTHR12001:SF44">
    <property type="entry name" value="GERANYLGERANYL PYROPHOSPHATE SYNTHASE"/>
    <property type="match status" value="1"/>
</dbReference>
<dbReference type="SUPFAM" id="SSF48576">
    <property type="entry name" value="Terpenoid synthases"/>
    <property type="match status" value="1"/>
</dbReference>
<dbReference type="AlphaFoldDB" id="F2U151"/>
<dbReference type="PROSITE" id="PS00723">
    <property type="entry name" value="POLYPRENYL_SYNTHASE_1"/>
    <property type="match status" value="1"/>
</dbReference>
<feature type="region of interest" description="Disordered" evidence="4">
    <location>
        <begin position="1"/>
        <end position="23"/>
    </location>
</feature>